<sequence length="82" mass="9389">MSKLLKFSTMILIPTLFLTGCVIKEPAEHSHHHHRVTNQSEDAQGVPEYQQRQRLDESIDCSRPLPVDAVNSQIDAYDRQCN</sequence>
<evidence type="ECO:0000313" key="2">
    <source>
        <dbReference type="EMBL" id="RJT27128.1"/>
    </source>
</evidence>
<dbReference type="EMBL" id="QZWH01000006">
    <property type="protein sequence ID" value="RJT27128.1"/>
    <property type="molecule type" value="Genomic_DNA"/>
</dbReference>
<evidence type="ECO:0008006" key="4">
    <source>
        <dbReference type="Google" id="ProtNLM"/>
    </source>
</evidence>
<protein>
    <recommendedName>
        <fullName evidence="4">Lipoprotein</fullName>
    </recommendedName>
</protein>
<dbReference type="OrthoDB" id="9838903at2"/>
<evidence type="ECO:0000256" key="1">
    <source>
        <dbReference type="SAM" id="MobiDB-lite"/>
    </source>
</evidence>
<gene>
    <name evidence="2" type="ORF">D6029_04945</name>
</gene>
<name>A0A3A5JW88_9ENTR</name>
<reference evidence="2 3" key="1">
    <citation type="submission" date="2018-09" db="EMBL/GenBank/DDBJ databases">
        <title>Draft genome sequence of Buttiauxella izardii CCUG 35510T.</title>
        <authorList>
            <person name="Salva-Serra F."/>
            <person name="Marathe N."/>
            <person name="Moore E."/>
            <person name="Stadler-Svensson L."/>
            <person name="Engstrom-Jakobsson H."/>
        </authorList>
    </citation>
    <scope>NUCLEOTIDE SEQUENCE [LARGE SCALE GENOMIC DNA]</scope>
    <source>
        <strain evidence="2 3">CCUG 35510</strain>
    </source>
</reference>
<dbReference type="Proteomes" id="UP000276295">
    <property type="component" value="Unassembled WGS sequence"/>
</dbReference>
<accession>A0A3A5JW88</accession>
<keyword evidence="3" id="KW-1185">Reference proteome</keyword>
<dbReference type="AlphaFoldDB" id="A0A3A5JW88"/>
<proteinExistence type="predicted"/>
<feature type="region of interest" description="Disordered" evidence="1">
    <location>
        <begin position="28"/>
        <end position="53"/>
    </location>
</feature>
<comment type="caution">
    <text evidence="2">The sequence shown here is derived from an EMBL/GenBank/DDBJ whole genome shotgun (WGS) entry which is preliminary data.</text>
</comment>
<dbReference type="RefSeq" id="WP_120063682.1">
    <property type="nucleotide sequence ID" value="NZ_QZWH01000006.1"/>
</dbReference>
<evidence type="ECO:0000313" key="3">
    <source>
        <dbReference type="Proteomes" id="UP000276295"/>
    </source>
</evidence>
<dbReference type="PROSITE" id="PS51257">
    <property type="entry name" value="PROKAR_LIPOPROTEIN"/>
    <property type="match status" value="1"/>
</dbReference>
<organism evidence="2 3">
    <name type="scientific">Buttiauxella izardii</name>
    <dbReference type="NCBI Taxonomy" id="82991"/>
    <lineage>
        <taxon>Bacteria</taxon>
        <taxon>Pseudomonadati</taxon>
        <taxon>Pseudomonadota</taxon>
        <taxon>Gammaproteobacteria</taxon>
        <taxon>Enterobacterales</taxon>
        <taxon>Enterobacteriaceae</taxon>
        <taxon>Buttiauxella</taxon>
    </lineage>
</organism>